<comment type="caution">
    <text evidence="2">The sequence shown here is derived from an EMBL/GenBank/DDBJ whole genome shotgun (WGS) entry which is preliminary data.</text>
</comment>
<dbReference type="Proteomes" id="UP000652761">
    <property type="component" value="Unassembled WGS sequence"/>
</dbReference>
<evidence type="ECO:0000313" key="2">
    <source>
        <dbReference type="EMBL" id="MQM21039.1"/>
    </source>
</evidence>
<organism evidence="2 3">
    <name type="scientific">Colocasia esculenta</name>
    <name type="common">Wild taro</name>
    <name type="synonym">Arum esculentum</name>
    <dbReference type="NCBI Taxonomy" id="4460"/>
    <lineage>
        <taxon>Eukaryota</taxon>
        <taxon>Viridiplantae</taxon>
        <taxon>Streptophyta</taxon>
        <taxon>Embryophyta</taxon>
        <taxon>Tracheophyta</taxon>
        <taxon>Spermatophyta</taxon>
        <taxon>Magnoliopsida</taxon>
        <taxon>Liliopsida</taxon>
        <taxon>Araceae</taxon>
        <taxon>Aroideae</taxon>
        <taxon>Colocasieae</taxon>
        <taxon>Colocasia</taxon>
    </lineage>
</organism>
<evidence type="ECO:0000256" key="1">
    <source>
        <dbReference type="SAM" id="MobiDB-lite"/>
    </source>
</evidence>
<keyword evidence="3" id="KW-1185">Reference proteome</keyword>
<evidence type="ECO:0000313" key="3">
    <source>
        <dbReference type="Proteomes" id="UP000652761"/>
    </source>
</evidence>
<name>A0A843XMX8_COLES</name>
<accession>A0A843XMX8</accession>
<feature type="compositionally biased region" description="Polar residues" evidence="1">
    <location>
        <begin position="25"/>
        <end position="48"/>
    </location>
</feature>
<dbReference type="EMBL" id="NMUH01010523">
    <property type="protein sequence ID" value="MQM21039.1"/>
    <property type="molecule type" value="Genomic_DNA"/>
</dbReference>
<feature type="compositionally biased region" description="Polar residues" evidence="1">
    <location>
        <begin position="1"/>
        <end position="16"/>
    </location>
</feature>
<proteinExistence type="predicted"/>
<feature type="region of interest" description="Disordered" evidence="1">
    <location>
        <begin position="1"/>
        <end position="57"/>
    </location>
</feature>
<gene>
    <name evidence="2" type="ORF">Taro_054070</name>
</gene>
<sequence>MRDSTRASTLTCSAVDSTGPDGLDFSTTGPTGLDSSITGPGGPDSSTAFGPDGLAASSEGLGGRISTSLLGPDGPRLPSGMYMFYHGSVDTPIDGVDTGVKCVDTVHGRVDTRPSFQENQLSNWDSVSTQLVVVSTLDPASRRPFFAQLGYCVDTLSGSVDTLRLKSQLMFYLDTWLPRDTSVDTTWASVDTLSQNSPDGVLGRPLVSTLLELVSTHCPRLSRRLFWELSLVSTLPEIVSTLLDIFALYLKHCVDTT</sequence>
<protein>
    <submittedName>
        <fullName evidence="2">Uncharacterized protein</fullName>
    </submittedName>
</protein>
<reference evidence="2" key="1">
    <citation type="submission" date="2017-07" db="EMBL/GenBank/DDBJ databases">
        <title>Taro Niue Genome Assembly and Annotation.</title>
        <authorList>
            <person name="Atibalentja N."/>
            <person name="Keating K."/>
            <person name="Fields C.J."/>
        </authorList>
    </citation>
    <scope>NUCLEOTIDE SEQUENCE</scope>
    <source>
        <strain evidence="2">Niue_2</strain>
        <tissue evidence="2">Leaf</tissue>
    </source>
</reference>
<dbReference type="AlphaFoldDB" id="A0A843XMX8"/>